<dbReference type="InterPro" id="IPR017853">
    <property type="entry name" value="GH"/>
</dbReference>
<evidence type="ECO:0000256" key="9">
    <source>
        <dbReference type="PIRSR" id="PIRSR005536-2"/>
    </source>
</evidence>
<dbReference type="InParanoid" id="G9N147"/>
<dbReference type="GO" id="GO:0004557">
    <property type="term" value="F:alpha-galactosidase activity"/>
    <property type="evidence" value="ECO:0007669"/>
    <property type="project" value="UniProtKB-UniRule"/>
</dbReference>
<accession>G9N147</accession>
<dbReference type="STRING" id="413071.G9N147"/>
<dbReference type="PIRSF" id="PIRSF005536">
    <property type="entry name" value="Agal"/>
    <property type="match status" value="1"/>
</dbReference>
<evidence type="ECO:0000256" key="1">
    <source>
        <dbReference type="ARBA" id="ARBA00001255"/>
    </source>
</evidence>
<dbReference type="Gene3D" id="2.60.40.1180">
    <property type="entry name" value="Golgi alpha-mannosidase II"/>
    <property type="match status" value="1"/>
</dbReference>
<keyword evidence="14" id="KW-1185">Reference proteome</keyword>
<feature type="binding site" evidence="9">
    <location>
        <begin position="502"/>
        <end position="506"/>
    </location>
    <ligand>
        <name>substrate</name>
    </ligand>
</feature>
<feature type="domain" description="Glycosyl hydrolase family 36 N-terminal" evidence="12">
    <location>
        <begin position="88"/>
        <end position="300"/>
    </location>
</feature>
<proteinExistence type="inferred from homology"/>
<evidence type="ECO:0000259" key="11">
    <source>
        <dbReference type="Pfam" id="PF16874"/>
    </source>
</evidence>
<dbReference type="Pfam" id="PF16875">
    <property type="entry name" value="Glyco_hydro_36N"/>
    <property type="match status" value="1"/>
</dbReference>
<feature type="binding site" evidence="9">
    <location>
        <position position="566"/>
    </location>
    <ligand>
        <name>substrate</name>
    </ligand>
</feature>
<dbReference type="PANTHER" id="PTHR43053">
    <property type="entry name" value="GLYCOSIDASE FAMILY 31"/>
    <property type="match status" value="1"/>
</dbReference>
<feature type="active site" description="Proton donor" evidence="8">
    <location>
        <position position="566"/>
    </location>
</feature>
<feature type="chain" id="PRO_5003523835" description="Alpha-galactosidase" evidence="10">
    <location>
        <begin position="27"/>
        <end position="746"/>
    </location>
</feature>
<feature type="active site" description="Nucleophile" evidence="8">
    <location>
        <position position="504"/>
    </location>
</feature>
<keyword evidence="4 7" id="KW-0378">Hydrolase</keyword>
<evidence type="ECO:0000256" key="7">
    <source>
        <dbReference type="PIRNR" id="PIRNR005536"/>
    </source>
</evidence>
<comment type="caution">
    <text evidence="13">The sequence shown here is derived from an EMBL/GenBank/DDBJ whole genome shotgun (WGS) entry which is preliminary data.</text>
</comment>
<evidence type="ECO:0000256" key="2">
    <source>
        <dbReference type="ARBA" id="ARBA00012755"/>
    </source>
</evidence>
<dbReference type="PANTHER" id="PTHR43053:SF3">
    <property type="entry name" value="ALPHA-GALACTOSIDASE C-RELATED"/>
    <property type="match status" value="1"/>
</dbReference>
<dbReference type="VEuPathDB" id="FungiDB:TRIVIDRAFT_46577"/>
<dbReference type="HOGENOM" id="CLU_009640_2_1_1"/>
<protein>
    <recommendedName>
        <fullName evidence="2 7">Alpha-galactosidase</fullName>
        <ecNumber evidence="2 7">3.2.1.22</ecNumber>
    </recommendedName>
</protein>
<evidence type="ECO:0000259" key="12">
    <source>
        <dbReference type="Pfam" id="PF16875"/>
    </source>
</evidence>
<feature type="signal peptide" evidence="10">
    <location>
        <begin position="1"/>
        <end position="26"/>
    </location>
</feature>
<dbReference type="CDD" id="cd14791">
    <property type="entry name" value="GH36"/>
    <property type="match status" value="1"/>
</dbReference>
<dbReference type="Gene3D" id="3.20.20.70">
    <property type="entry name" value="Aldolase class I"/>
    <property type="match status" value="1"/>
</dbReference>
<dbReference type="InterPro" id="IPR013785">
    <property type="entry name" value="Aldolase_TIM"/>
</dbReference>
<comment type="catalytic activity">
    <reaction evidence="1 7">
        <text>Hydrolysis of terminal, non-reducing alpha-D-galactose residues in alpha-D-galactosides, including galactose oligosaccharides, galactomannans and galactolipids.</text>
        <dbReference type="EC" id="3.2.1.22"/>
    </reaction>
</comment>
<evidence type="ECO:0000256" key="5">
    <source>
        <dbReference type="ARBA" id="ARBA00023180"/>
    </source>
</evidence>
<feature type="binding site" evidence="9">
    <location>
        <position position="544"/>
    </location>
    <ligand>
        <name>substrate</name>
    </ligand>
</feature>
<feature type="binding site" evidence="9">
    <location>
        <position position="215"/>
    </location>
    <ligand>
        <name>substrate</name>
    </ligand>
</feature>
<dbReference type="InterPro" id="IPR002252">
    <property type="entry name" value="Glyco_hydro_36"/>
</dbReference>
<dbReference type="InterPro" id="IPR050985">
    <property type="entry name" value="Alpha-glycosidase_related"/>
</dbReference>
<dbReference type="FunFam" id="2.70.98.60:FF:000001">
    <property type="entry name" value="Alpha-galactosidase"/>
    <property type="match status" value="1"/>
</dbReference>
<dbReference type="eggNOG" id="ENOG502QWG1">
    <property type="taxonomic scope" value="Eukaryota"/>
</dbReference>
<keyword evidence="5" id="KW-0325">Glycoprotein</keyword>
<dbReference type="Proteomes" id="UP000007115">
    <property type="component" value="Unassembled WGS sequence"/>
</dbReference>
<feature type="binding site" evidence="9">
    <location>
        <position position="469"/>
    </location>
    <ligand>
        <name>substrate</name>
    </ligand>
</feature>
<dbReference type="OrthoDB" id="5795902at2759"/>
<gene>
    <name evidence="13" type="ORF">TRIVIDRAFT_46577</name>
</gene>
<dbReference type="OMA" id="MSQQFHR"/>
<dbReference type="AlphaFoldDB" id="G9N147"/>
<comment type="similarity">
    <text evidence="7">Belongs to the glycosyl hydrolase.</text>
</comment>
<dbReference type="Pfam" id="PF16874">
    <property type="entry name" value="Glyco_hydro_36C"/>
    <property type="match status" value="1"/>
</dbReference>
<dbReference type="SUPFAM" id="SSF51445">
    <property type="entry name" value="(Trans)glycosidases"/>
    <property type="match status" value="1"/>
</dbReference>
<evidence type="ECO:0000313" key="14">
    <source>
        <dbReference type="Proteomes" id="UP000007115"/>
    </source>
</evidence>
<evidence type="ECO:0000256" key="3">
    <source>
        <dbReference type="ARBA" id="ARBA00022729"/>
    </source>
</evidence>
<dbReference type="Pfam" id="PF02065">
    <property type="entry name" value="Melibiase"/>
    <property type="match status" value="1"/>
</dbReference>
<comment type="function">
    <text evidence="7">Hydrolyzes a variety of simple alpha-D-galactoside as well as more complex molecules such as oligosaccharides and polysaccharides.</text>
</comment>
<feature type="binding site" evidence="9">
    <location>
        <begin position="382"/>
        <end position="383"/>
    </location>
    <ligand>
        <name>substrate</name>
    </ligand>
</feature>
<dbReference type="FunFam" id="3.20.20.70:FF:000118">
    <property type="entry name" value="Alpha-galactosidase"/>
    <property type="match status" value="1"/>
</dbReference>
<feature type="domain" description="Glycosyl hydrolase family 36 C-terminal" evidence="11">
    <location>
        <begin position="667"/>
        <end position="742"/>
    </location>
</feature>
<evidence type="ECO:0000256" key="6">
    <source>
        <dbReference type="ARBA" id="ARBA00023295"/>
    </source>
</evidence>
<keyword evidence="3 10" id="KW-0732">Signal</keyword>
<dbReference type="InterPro" id="IPR031705">
    <property type="entry name" value="Glyco_hydro_36_C"/>
</dbReference>
<keyword evidence="6 7" id="KW-0326">Glycosidase</keyword>
<evidence type="ECO:0000256" key="4">
    <source>
        <dbReference type="ARBA" id="ARBA00022801"/>
    </source>
</evidence>
<dbReference type="GO" id="GO:0016052">
    <property type="term" value="P:carbohydrate catabolic process"/>
    <property type="evidence" value="ECO:0007669"/>
    <property type="project" value="InterPro"/>
</dbReference>
<sequence length="746" mass="82129">MLGSPSPSRLAAVLAVTAGLVASVGATSPISVSGKSFALNGDNVSYRFHVDDDSSDLIGDHFGGPATEDGIFPPIIGPIQGWVDLIGRQRREFPDLGRGDFRTPAVHIKQSAGYTVSEFKYQSHNIVKGKPALHGLPSTFGDAGDVSTLVVHMYDNYSSVAADLTYSIFPKYDAVVRSVNITNRGKGNITIEKLASLSVDLPYEELDMLELKGDWAREGMRVRRKVDYGTQGFGSTTGYSSHLHNPFFSLITPTTTESQGEAWGFSLVYTGSFSVEVEKASQGLTRAALGVNPYQLSWPLGPGETFTTPEAVAVFSNTGVGGMSRKFHSLYRKHLIKSKFATQMHPVLLNSWEGLGFDYNDTTILHLAQESADLGVKLFVLDDGWFGVKYPRITDNAGLGDWVANPTRFPQGLPEFIDNVTKLKVANSSDHLQFGLWFEPEMVNPNSTLYHQHPDWVIHAGSYPRTLTRNQLVLNVALPEVQNFIIESLSNILGNASISYVKWDNNRGIHEAPYPGLDYAYMLGLYRVFETLSTRFPDVRWEGCASGGGRFDPGVLQYFPHIWTSDDTDAVERIRIQFGTSLVYPPSAMGAHVSAVPNGQTQRTTSITFRAHVAMMGGSFGFELNPAKMPDDDKAQIPDIIALAEKVNPIVVKGDMWRLSLPEESNWPAALFISEDGSQAVLFYFQIKANINNAWPVLRLQGLDAAAKYKIDGNQTFSGATLMNIGLQYQFNGDYDSKVVFLEKQR</sequence>
<dbReference type="InterPro" id="IPR013780">
    <property type="entry name" value="Glyco_hydro_b"/>
</dbReference>
<evidence type="ECO:0000256" key="10">
    <source>
        <dbReference type="SAM" id="SignalP"/>
    </source>
</evidence>
<dbReference type="EMBL" id="ABDF02000083">
    <property type="protein sequence ID" value="EHK19480.1"/>
    <property type="molecule type" value="Genomic_DNA"/>
</dbReference>
<dbReference type="EC" id="3.2.1.22" evidence="2 7"/>
<dbReference type="InterPro" id="IPR031704">
    <property type="entry name" value="Glyco_hydro_36_N"/>
</dbReference>
<reference evidence="13 14" key="1">
    <citation type="journal article" date="2011" name="Genome Biol.">
        <title>Comparative genome sequence analysis underscores mycoparasitism as the ancestral life style of Trichoderma.</title>
        <authorList>
            <person name="Kubicek C.P."/>
            <person name="Herrera-Estrella A."/>
            <person name="Seidl-Seiboth V."/>
            <person name="Martinez D.A."/>
            <person name="Druzhinina I.S."/>
            <person name="Thon M."/>
            <person name="Zeilinger S."/>
            <person name="Casas-Flores S."/>
            <person name="Horwitz B.A."/>
            <person name="Mukherjee P.K."/>
            <person name="Mukherjee M."/>
            <person name="Kredics L."/>
            <person name="Alcaraz L.D."/>
            <person name="Aerts A."/>
            <person name="Antal Z."/>
            <person name="Atanasova L."/>
            <person name="Cervantes-Badillo M.G."/>
            <person name="Challacombe J."/>
            <person name="Chertkov O."/>
            <person name="McCluskey K."/>
            <person name="Coulpier F."/>
            <person name="Deshpande N."/>
            <person name="von Doehren H."/>
            <person name="Ebbole D.J."/>
            <person name="Esquivel-Naranjo E.U."/>
            <person name="Fekete E."/>
            <person name="Flipphi M."/>
            <person name="Glaser F."/>
            <person name="Gomez-Rodriguez E.Y."/>
            <person name="Gruber S."/>
            <person name="Han C."/>
            <person name="Henrissat B."/>
            <person name="Hermosa R."/>
            <person name="Hernandez-Onate M."/>
            <person name="Karaffa L."/>
            <person name="Kosti I."/>
            <person name="Le Crom S."/>
            <person name="Lindquist E."/>
            <person name="Lucas S."/>
            <person name="Luebeck M."/>
            <person name="Luebeck P.S."/>
            <person name="Margeot A."/>
            <person name="Metz B."/>
            <person name="Misra M."/>
            <person name="Nevalainen H."/>
            <person name="Omann M."/>
            <person name="Packer N."/>
            <person name="Perrone G."/>
            <person name="Uresti-Rivera E.E."/>
            <person name="Salamov A."/>
            <person name="Schmoll M."/>
            <person name="Seiboth B."/>
            <person name="Shapiro H."/>
            <person name="Sukno S."/>
            <person name="Tamayo-Ramos J.A."/>
            <person name="Tisch D."/>
            <person name="Wiest A."/>
            <person name="Wilkinson H.H."/>
            <person name="Zhang M."/>
            <person name="Coutinho P.M."/>
            <person name="Kenerley C.M."/>
            <person name="Monte E."/>
            <person name="Baker S.E."/>
            <person name="Grigoriev I.V."/>
        </authorList>
    </citation>
    <scope>NUCLEOTIDE SEQUENCE [LARGE SCALE GENOMIC DNA]</scope>
    <source>
        <strain evidence="14">Gv29-8 / FGSC 10586</strain>
    </source>
</reference>
<dbReference type="Gene3D" id="2.70.98.60">
    <property type="entry name" value="alpha-galactosidase from lactobacil brevis"/>
    <property type="match status" value="1"/>
</dbReference>
<dbReference type="RefSeq" id="XP_013953680.1">
    <property type="nucleotide sequence ID" value="XM_014098205.1"/>
</dbReference>
<evidence type="ECO:0000313" key="13">
    <source>
        <dbReference type="EMBL" id="EHK19480.1"/>
    </source>
</evidence>
<evidence type="ECO:0000256" key="8">
    <source>
        <dbReference type="PIRSR" id="PIRSR005536-1"/>
    </source>
</evidence>
<dbReference type="GeneID" id="25794541"/>
<dbReference type="FunFam" id="2.60.40.1180:FF:000028">
    <property type="entry name" value="Alpha-galactosidase"/>
    <property type="match status" value="1"/>
</dbReference>
<dbReference type="InterPro" id="IPR038417">
    <property type="entry name" value="Alpga-gal_N_sf"/>
</dbReference>
<name>G9N147_HYPVG</name>
<organism evidence="13 14">
    <name type="scientific">Hypocrea virens (strain Gv29-8 / FGSC 10586)</name>
    <name type="common">Gliocladium virens</name>
    <name type="synonym">Trichoderma virens</name>
    <dbReference type="NCBI Taxonomy" id="413071"/>
    <lineage>
        <taxon>Eukaryota</taxon>
        <taxon>Fungi</taxon>
        <taxon>Dikarya</taxon>
        <taxon>Ascomycota</taxon>
        <taxon>Pezizomycotina</taxon>
        <taxon>Sordariomycetes</taxon>
        <taxon>Hypocreomycetidae</taxon>
        <taxon>Hypocreales</taxon>
        <taxon>Hypocreaceae</taxon>
        <taxon>Trichoderma</taxon>
    </lineage>
</organism>
<dbReference type="PRINTS" id="PR00743">
    <property type="entry name" value="GLHYDRLASE36"/>
</dbReference>